<gene>
    <name evidence="2" type="ORF">SAMN05216276_108630</name>
</gene>
<sequence length="626" mass="69087">MNRFKIASMTLGMSALALGWPAFMPMPWEDAPTAASPSPLFHLRPWAIGVWVVLVLALLTVINYRYKRQATAGRPSTADEEDISLLDMSSSDLGRAFELQAEAVDSGKMTSLPMFISLVLQPEKSRMRTVETVSLEGRVIVQDVKIEISLSDALVEPSWMEGFTGLSVPAEDDSAGNEGASETYVPILNCSKKEMIDNFQVRDREGRSVDILCYEETLQLISSSLHFLVHAALRQTPRRGAANPDGIDAAEAIFLMLTCGNKPIPHKTIEKMIAIALFRIGINAQSDIEPRNVTWLKEFVRTLARSTPVVAVISDMPDSRRLQISYSRTTIPPNKSKHLRHWIRLMLGLRPVTLQMAPDMAFTSKSYHLQVRAPESQYLMEQTLRCTECEKKLSGSEVETDGRGDCAHIQSLTEKDRLRTSGDRDPYFQLLLKRGQNYAHLYTRDFSGLQWKKIKVSVSFGEVPPGTLASAVITAVTSFLLIVAVAIAEVRGIERDSDIPAVLLVLPAIAASWFGFSSDTEAILRSSLAARCSLILGGFVSIAASIVFVVSGSTAQKGGAEGTAQAIDQVSGTASLMGIEVRWWWLVLIYLASANLVYVLIQSIIRSNSYRRLLRKETVFNENAVS</sequence>
<feature type="transmembrane region" description="Helical" evidence="1">
    <location>
        <begin position="45"/>
        <end position="64"/>
    </location>
</feature>
<accession>A0A239P4J9</accession>
<keyword evidence="3" id="KW-1185">Reference proteome</keyword>
<feature type="transmembrane region" description="Helical" evidence="1">
    <location>
        <begin position="468"/>
        <end position="487"/>
    </location>
</feature>
<keyword evidence="1" id="KW-1133">Transmembrane helix</keyword>
<dbReference type="EMBL" id="FZOD01000086">
    <property type="protein sequence ID" value="SNT61960.1"/>
    <property type="molecule type" value="Genomic_DNA"/>
</dbReference>
<evidence type="ECO:0000313" key="3">
    <source>
        <dbReference type="Proteomes" id="UP000198282"/>
    </source>
</evidence>
<keyword evidence="1" id="KW-0472">Membrane</keyword>
<feature type="transmembrane region" description="Helical" evidence="1">
    <location>
        <begin position="499"/>
        <end position="516"/>
    </location>
</feature>
<dbReference type="Proteomes" id="UP000198282">
    <property type="component" value="Unassembled WGS sequence"/>
</dbReference>
<feature type="transmembrane region" description="Helical" evidence="1">
    <location>
        <begin position="528"/>
        <end position="550"/>
    </location>
</feature>
<evidence type="ECO:0000313" key="2">
    <source>
        <dbReference type="EMBL" id="SNT61960.1"/>
    </source>
</evidence>
<evidence type="ECO:0000256" key="1">
    <source>
        <dbReference type="SAM" id="Phobius"/>
    </source>
</evidence>
<organism evidence="2 3">
    <name type="scientific">Streptosporangium subroseum</name>
    <dbReference type="NCBI Taxonomy" id="106412"/>
    <lineage>
        <taxon>Bacteria</taxon>
        <taxon>Bacillati</taxon>
        <taxon>Actinomycetota</taxon>
        <taxon>Actinomycetes</taxon>
        <taxon>Streptosporangiales</taxon>
        <taxon>Streptosporangiaceae</taxon>
        <taxon>Streptosporangium</taxon>
    </lineage>
</organism>
<name>A0A239P4J9_9ACTN</name>
<dbReference type="AlphaFoldDB" id="A0A239P4J9"/>
<proteinExistence type="predicted"/>
<feature type="transmembrane region" description="Helical" evidence="1">
    <location>
        <begin position="583"/>
        <end position="605"/>
    </location>
</feature>
<keyword evidence="1" id="KW-0812">Transmembrane</keyword>
<protein>
    <submittedName>
        <fullName evidence="2">Uncharacterized protein</fullName>
    </submittedName>
</protein>
<reference evidence="2 3" key="1">
    <citation type="submission" date="2017-06" db="EMBL/GenBank/DDBJ databases">
        <authorList>
            <person name="Kim H.J."/>
            <person name="Triplett B.A."/>
        </authorList>
    </citation>
    <scope>NUCLEOTIDE SEQUENCE [LARGE SCALE GENOMIC DNA]</scope>
    <source>
        <strain evidence="2 3">CGMCC 4.2132</strain>
    </source>
</reference>